<feature type="domain" description="Protein kinase" evidence="8">
    <location>
        <begin position="189"/>
        <end position="440"/>
    </location>
</feature>
<gene>
    <name evidence="9" type="ORF">PROFUN_01599</name>
</gene>
<evidence type="ECO:0000256" key="4">
    <source>
        <dbReference type="ARBA" id="ARBA00022840"/>
    </source>
</evidence>
<name>A0A2P6NTN7_9EUKA</name>
<dbReference type="InterPro" id="IPR000719">
    <property type="entry name" value="Prot_kinase_dom"/>
</dbReference>
<keyword evidence="1" id="KW-0808">Transferase</keyword>
<comment type="caution">
    <text evidence="9">The sequence shown here is derived from an EMBL/GenBank/DDBJ whole genome shotgun (WGS) entry which is preliminary data.</text>
</comment>
<dbReference type="InterPro" id="IPR001245">
    <property type="entry name" value="Ser-Thr/Tyr_kinase_cat_dom"/>
</dbReference>
<sequence length="684" mass="78527">MRAKASEVTRSVERPTFGILETMRPQTRVFQVRQQLTSLWKMSLADYAEAGPLQAAYGMGDEEYPPGSGDMTSSSSDEEDGEDQLFSQAHPVAARYSNWNPNTNMDTQRGDLADYNPTLMNSLGFSRRASAIDKRRATSFDIVMDGMQQKQKLDQQGKPVDIEAAVDKDFNDKSDEAGLQNLQIDSRSLTIIHRHSERNYNVCVATLNMTTVQVEEFPYLTREQERRFVREARLLRNLNHVNLLLFIGYCVTPHSLVYEHLDQGSLSALITDPRIRLTHANILNLFCEIAKGLSYLHSQNPPIFHRHVTSDMIVVGENWRRVKIKGVGITAYRNSQTVRAWEANVAYSELSDVYGLGAIVLECLTRRRAHEYGQEIEFDLPAGQLSQVFGTRQKKWNFPIPPLCPPFLQQLMETCWHDNPKMRPTCQEMISFIQRMQKWFNRGPNDDDLRSILDRDIQTIYYPTPMIGTEPFHGYARYVSSLSYEEESLMTVFEPWAIRDNNPIGLGAITMHSDLGQCIYLHAFPSLDHIRAESIGLMSQQNEGFFSRLNQLSATSWSWKVCEFSAWSVTPDTSYCVLFQMNIQENSEFVVKAIVQQWHLMLMAYPYSRGVVFVYDPTTFTVTIFCLLKDEESQQRLNMDGATNHLYLMLYQAGDSRMTSNWSVEGYHLGFSYMNNVLLKQRTT</sequence>
<dbReference type="Gene3D" id="1.10.510.10">
    <property type="entry name" value="Transferase(Phosphotransferase) domain 1"/>
    <property type="match status" value="1"/>
</dbReference>
<evidence type="ECO:0000256" key="7">
    <source>
        <dbReference type="SAM" id="MobiDB-lite"/>
    </source>
</evidence>
<protein>
    <submittedName>
        <fullName evidence="9">RasGEF domain-containing protein</fullName>
    </submittedName>
</protein>
<dbReference type="STRING" id="1890364.A0A2P6NTN7"/>
<keyword evidence="10" id="KW-1185">Reference proteome</keyword>
<comment type="catalytic activity">
    <reaction evidence="6">
        <text>L-seryl-[protein] + ATP = O-phospho-L-seryl-[protein] + ADP + H(+)</text>
        <dbReference type="Rhea" id="RHEA:17989"/>
        <dbReference type="Rhea" id="RHEA-COMP:9863"/>
        <dbReference type="Rhea" id="RHEA-COMP:11604"/>
        <dbReference type="ChEBI" id="CHEBI:15378"/>
        <dbReference type="ChEBI" id="CHEBI:29999"/>
        <dbReference type="ChEBI" id="CHEBI:30616"/>
        <dbReference type="ChEBI" id="CHEBI:83421"/>
        <dbReference type="ChEBI" id="CHEBI:456216"/>
        <dbReference type="EC" id="2.7.11.1"/>
    </reaction>
</comment>
<keyword evidence="4" id="KW-0067">ATP-binding</keyword>
<dbReference type="PANTHER" id="PTHR44329:SF288">
    <property type="entry name" value="MITOGEN-ACTIVATED PROTEIN KINASE KINASE KINASE 20"/>
    <property type="match status" value="1"/>
</dbReference>
<evidence type="ECO:0000256" key="2">
    <source>
        <dbReference type="ARBA" id="ARBA00022741"/>
    </source>
</evidence>
<keyword evidence="2" id="KW-0547">Nucleotide-binding</keyword>
<evidence type="ECO:0000313" key="10">
    <source>
        <dbReference type="Proteomes" id="UP000241769"/>
    </source>
</evidence>
<organism evidence="9 10">
    <name type="scientific">Planoprotostelium fungivorum</name>
    <dbReference type="NCBI Taxonomy" id="1890364"/>
    <lineage>
        <taxon>Eukaryota</taxon>
        <taxon>Amoebozoa</taxon>
        <taxon>Evosea</taxon>
        <taxon>Variosea</taxon>
        <taxon>Cavosteliida</taxon>
        <taxon>Cavosteliaceae</taxon>
        <taxon>Planoprotostelium</taxon>
    </lineage>
</organism>
<evidence type="ECO:0000256" key="3">
    <source>
        <dbReference type="ARBA" id="ARBA00022777"/>
    </source>
</evidence>
<dbReference type="OrthoDB" id="10261027at2759"/>
<dbReference type="InParanoid" id="A0A2P6NTN7"/>
<dbReference type="Pfam" id="PF07714">
    <property type="entry name" value="PK_Tyr_Ser-Thr"/>
    <property type="match status" value="1"/>
</dbReference>
<dbReference type="GO" id="GO:0004674">
    <property type="term" value="F:protein serine/threonine kinase activity"/>
    <property type="evidence" value="ECO:0007669"/>
    <property type="project" value="UniProtKB-EC"/>
</dbReference>
<dbReference type="PROSITE" id="PS50011">
    <property type="entry name" value="PROTEIN_KINASE_DOM"/>
    <property type="match status" value="1"/>
</dbReference>
<dbReference type="SUPFAM" id="SSF56112">
    <property type="entry name" value="Protein kinase-like (PK-like)"/>
    <property type="match status" value="1"/>
</dbReference>
<keyword evidence="3" id="KW-0418">Kinase</keyword>
<evidence type="ECO:0000256" key="1">
    <source>
        <dbReference type="ARBA" id="ARBA00022679"/>
    </source>
</evidence>
<accession>A0A2P6NTN7</accession>
<dbReference type="EMBL" id="MDYQ01000021">
    <property type="protein sequence ID" value="PRP87337.1"/>
    <property type="molecule type" value="Genomic_DNA"/>
</dbReference>
<dbReference type="AlphaFoldDB" id="A0A2P6NTN7"/>
<dbReference type="PANTHER" id="PTHR44329">
    <property type="entry name" value="SERINE/THREONINE-PROTEIN KINASE TNNI3K-RELATED"/>
    <property type="match status" value="1"/>
</dbReference>
<dbReference type="InterPro" id="IPR051681">
    <property type="entry name" value="Ser/Thr_Kinases-Pseudokinases"/>
</dbReference>
<evidence type="ECO:0000313" key="9">
    <source>
        <dbReference type="EMBL" id="PRP87337.1"/>
    </source>
</evidence>
<dbReference type="InterPro" id="IPR011009">
    <property type="entry name" value="Kinase-like_dom_sf"/>
</dbReference>
<dbReference type="GO" id="GO:0005524">
    <property type="term" value="F:ATP binding"/>
    <property type="evidence" value="ECO:0007669"/>
    <property type="project" value="UniProtKB-KW"/>
</dbReference>
<evidence type="ECO:0000256" key="6">
    <source>
        <dbReference type="ARBA" id="ARBA00048679"/>
    </source>
</evidence>
<evidence type="ECO:0000256" key="5">
    <source>
        <dbReference type="ARBA" id="ARBA00047899"/>
    </source>
</evidence>
<proteinExistence type="predicted"/>
<dbReference type="Proteomes" id="UP000241769">
    <property type="component" value="Unassembled WGS sequence"/>
</dbReference>
<feature type="region of interest" description="Disordered" evidence="7">
    <location>
        <begin position="57"/>
        <end position="84"/>
    </location>
</feature>
<comment type="catalytic activity">
    <reaction evidence="5">
        <text>L-threonyl-[protein] + ATP = O-phospho-L-threonyl-[protein] + ADP + H(+)</text>
        <dbReference type="Rhea" id="RHEA:46608"/>
        <dbReference type="Rhea" id="RHEA-COMP:11060"/>
        <dbReference type="Rhea" id="RHEA-COMP:11605"/>
        <dbReference type="ChEBI" id="CHEBI:15378"/>
        <dbReference type="ChEBI" id="CHEBI:30013"/>
        <dbReference type="ChEBI" id="CHEBI:30616"/>
        <dbReference type="ChEBI" id="CHEBI:61977"/>
        <dbReference type="ChEBI" id="CHEBI:456216"/>
        <dbReference type="EC" id="2.7.11.1"/>
    </reaction>
</comment>
<evidence type="ECO:0000259" key="8">
    <source>
        <dbReference type="PROSITE" id="PS50011"/>
    </source>
</evidence>
<reference evidence="9 10" key="1">
    <citation type="journal article" date="2018" name="Genome Biol. Evol.">
        <title>Multiple Roots of Fruiting Body Formation in Amoebozoa.</title>
        <authorList>
            <person name="Hillmann F."/>
            <person name="Forbes G."/>
            <person name="Novohradska S."/>
            <person name="Ferling I."/>
            <person name="Riege K."/>
            <person name="Groth M."/>
            <person name="Westermann M."/>
            <person name="Marz M."/>
            <person name="Spaller T."/>
            <person name="Winckler T."/>
            <person name="Schaap P."/>
            <person name="Glockner G."/>
        </authorList>
    </citation>
    <scope>NUCLEOTIDE SEQUENCE [LARGE SCALE GENOMIC DNA]</scope>
    <source>
        <strain evidence="9 10">Jena</strain>
    </source>
</reference>